<dbReference type="EMBL" id="JBHFNR010000157">
    <property type="protein sequence ID" value="MFB2895467.1"/>
    <property type="molecule type" value="Genomic_DNA"/>
</dbReference>
<reference evidence="1 2" key="1">
    <citation type="submission" date="2024-09" db="EMBL/GenBank/DDBJ databases">
        <title>Floridaenema gen nov. (Aerosakkonemataceae, Aerosakkonematales ord. nov., Cyanobacteria) from benthic tropical and subtropical fresh waters, with the description of four new species.</title>
        <authorList>
            <person name="Moretto J.A."/>
            <person name="Berthold D.E."/>
            <person name="Lefler F.W."/>
            <person name="Huang I.-S."/>
            <person name="Laughinghouse H. IV."/>
        </authorList>
    </citation>
    <scope>NUCLEOTIDE SEQUENCE [LARGE SCALE GENOMIC DNA]</scope>
    <source>
        <strain evidence="1 2">BLCC-F50</strain>
    </source>
</reference>
<evidence type="ECO:0000313" key="2">
    <source>
        <dbReference type="Proteomes" id="UP001576784"/>
    </source>
</evidence>
<dbReference type="Proteomes" id="UP001576784">
    <property type="component" value="Unassembled WGS sequence"/>
</dbReference>
<organism evidence="1 2">
    <name type="scientific">Floridaenema flaviceps BLCC-F50</name>
    <dbReference type="NCBI Taxonomy" id="3153642"/>
    <lineage>
        <taxon>Bacteria</taxon>
        <taxon>Bacillati</taxon>
        <taxon>Cyanobacteriota</taxon>
        <taxon>Cyanophyceae</taxon>
        <taxon>Oscillatoriophycideae</taxon>
        <taxon>Aerosakkonematales</taxon>
        <taxon>Aerosakkonemataceae</taxon>
        <taxon>Floridanema</taxon>
        <taxon>Floridanema flaviceps</taxon>
    </lineage>
</organism>
<gene>
    <name evidence="1" type="ORF">ACE1CI_21390</name>
</gene>
<comment type="caution">
    <text evidence="1">The sequence shown here is derived from an EMBL/GenBank/DDBJ whole genome shotgun (WGS) entry which is preliminary data.</text>
</comment>
<accession>A0ABV4XVL8</accession>
<evidence type="ECO:0000313" key="1">
    <source>
        <dbReference type="EMBL" id="MFB2895467.1"/>
    </source>
</evidence>
<sequence length="308" mass="35231">MTKLIYDRFAKDYLKELLTLLGDVETSQDVPGKVPEIDVWFTPYPTERRGDAKVLGLLGQLASTSSIFEPFRNAVNPNEIRGCMSKLFDIQANIQRQRQWENSCFEEADLPWLWIFSPTVSPTILNGFNAEYKLNKWPSGVYFLGEYLKTGIVAIHELPCTEETLWLRLLGRENVQKQAIQEIGNLPANHPLRSNALLLLANLQATIQASQNIEIEDEELIMELSPLLLQWREEALLEGEERGFQQGLQRGARTERRTIIENFLRARFGDLDKELSGIIQPLLELSSEEFAVLLLQLSREELLARFGS</sequence>
<name>A0ABV4XVL8_9CYAN</name>
<protein>
    <recommendedName>
        <fullName evidence="3">Flagellar assembly protein H</fullName>
    </recommendedName>
</protein>
<proteinExistence type="predicted"/>
<dbReference type="RefSeq" id="WP_413265103.1">
    <property type="nucleotide sequence ID" value="NZ_JBHFNR010000157.1"/>
</dbReference>
<keyword evidence="2" id="KW-1185">Reference proteome</keyword>
<evidence type="ECO:0008006" key="3">
    <source>
        <dbReference type="Google" id="ProtNLM"/>
    </source>
</evidence>